<dbReference type="EMBL" id="FN595992">
    <property type="protein sequence ID" value="CBI30747.3"/>
    <property type="molecule type" value="Genomic_DNA"/>
</dbReference>
<dbReference type="Proteomes" id="UP000009183">
    <property type="component" value="Chromosome 10"/>
</dbReference>
<evidence type="ECO:0000313" key="2">
    <source>
        <dbReference type="Proteomes" id="UP000009183"/>
    </source>
</evidence>
<proteinExistence type="predicted"/>
<gene>
    <name evidence="1" type="ordered locus">VIT_10s0003g01970</name>
</gene>
<keyword evidence="2" id="KW-1185">Reference proteome</keyword>
<dbReference type="InParanoid" id="D7TJS5"/>
<dbReference type="AlphaFoldDB" id="D7TJS5"/>
<dbReference type="HOGENOM" id="CLU_2781030_0_0_1"/>
<protein>
    <submittedName>
        <fullName evidence="1">Uncharacterized protein</fullName>
    </submittedName>
</protein>
<name>D7TJS5_VITVI</name>
<evidence type="ECO:0000313" key="1">
    <source>
        <dbReference type="EMBL" id="CBI30747.3"/>
    </source>
</evidence>
<organism evidence="1 2">
    <name type="scientific">Vitis vinifera</name>
    <name type="common">Grape</name>
    <dbReference type="NCBI Taxonomy" id="29760"/>
    <lineage>
        <taxon>Eukaryota</taxon>
        <taxon>Viridiplantae</taxon>
        <taxon>Streptophyta</taxon>
        <taxon>Embryophyta</taxon>
        <taxon>Tracheophyta</taxon>
        <taxon>Spermatophyta</taxon>
        <taxon>Magnoliopsida</taxon>
        <taxon>eudicotyledons</taxon>
        <taxon>Gunneridae</taxon>
        <taxon>Pentapetalae</taxon>
        <taxon>rosids</taxon>
        <taxon>Vitales</taxon>
        <taxon>Vitaceae</taxon>
        <taxon>Viteae</taxon>
        <taxon>Vitis</taxon>
    </lineage>
</organism>
<reference evidence="2" key="1">
    <citation type="journal article" date="2007" name="Nature">
        <title>The grapevine genome sequence suggests ancestral hexaploidization in major angiosperm phyla.</title>
        <authorList>
            <consortium name="The French-Italian Public Consortium for Grapevine Genome Characterization."/>
            <person name="Jaillon O."/>
            <person name="Aury J.-M."/>
            <person name="Noel B."/>
            <person name="Policriti A."/>
            <person name="Clepet C."/>
            <person name="Casagrande A."/>
            <person name="Choisne N."/>
            <person name="Aubourg S."/>
            <person name="Vitulo N."/>
            <person name="Jubin C."/>
            <person name="Vezzi A."/>
            <person name="Legeai F."/>
            <person name="Hugueney P."/>
            <person name="Dasilva C."/>
            <person name="Horner D."/>
            <person name="Mica E."/>
            <person name="Jublot D."/>
            <person name="Poulain J."/>
            <person name="Bruyere C."/>
            <person name="Billault A."/>
            <person name="Segurens B."/>
            <person name="Gouyvenoux M."/>
            <person name="Ugarte E."/>
            <person name="Cattonaro F."/>
            <person name="Anthouard V."/>
            <person name="Vico V."/>
            <person name="Del Fabbro C."/>
            <person name="Alaux M."/>
            <person name="Di Gaspero G."/>
            <person name="Dumas V."/>
            <person name="Felice N."/>
            <person name="Paillard S."/>
            <person name="Juman I."/>
            <person name="Moroldo M."/>
            <person name="Scalabrin S."/>
            <person name="Canaguier A."/>
            <person name="Le Clainche I."/>
            <person name="Malacrida G."/>
            <person name="Durand E."/>
            <person name="Pesole G."/>
            <person name="Laucou V."/>
            <person name="Chatelet P."/>
            <person name="Merdinoglu D."/>
            <person name="Delledonne M."/>
            <person name="Pezzotti M."/>
            <person name="Lecharny A."/>
            <person name="Scarpelli C."/>
            <person name="Artiguenave F."/>
            <person name="Pe M.E."/>
            <person name="Valle G."/>
            <person name="Morgante M."/>
            <person name="Caboche M."/>
            <person name="Adam-Blondon A.-F."/>
            <person name="Weissenbach J."/>
            <person name="Quetier F."/>
            <person name="Wincker P."/>
        </authorList>
    </citation>
    <scope>NUCLEOTIDE SEQUENCE [LARGE SCALE GENOMIC DNA]</scope>
    <source>
        <strain evidence="2">cv. Pinot noir / PN40024</strain>
    </source>
</reference>
<accession>D7TJS5</accession>
<dbReference type="PaxDb" id="29760-VIT_10s0003g01970.t01"/>
<sequence>MATPTGQHLTGRRCHCRTILSPAIAPIPTVNAMSFRCMIPSLVIYMSIYLKFNSYHSDFLQVYSMLPCF</sequence>